<dbReference type="OrthoDB" id="9810112at2"/>
<comment type="function">
    <text evidence="4">Catalyzes the dehydration of chorismate into 3-[(1-carboxyvinyl)oxy]benzoate, a step in the biosynthesis of menaquinone (MK, vitamin K2).</text>
</comment>
<evidence type="ECO:0000256" key="2">
    <source>
        <dbReference type="ARBA" id="ARBA00022428"/>
    </source>
</evidence>
<dbReference type="UniPathway" id="UPA00079"/>
<organism evidence="5 6">
    <name type="scientific">Campylobacter avium LMG 24591</name>
    <dbReference type="NCBI Taxonomy" id="522484"/>
    <lineage>
        <taxon>Bacteria</taxon>
        <taxon>Pseudomonadati</taxon>
        <taxon>Campylobacterota</taxon>
        <taxon>Epsilonproteobacteria</taxon>
        <taxon>Campylobacterales</taxon>
        <taxon>Campylobacteraceae</taxon>
        <taxon>Campylobacter</taxon>
    </lineage>
</organism>
<dbReference type="InterPro" id="IPR030868">
    <property type="entry name" value="MqnA"/>
</dbReference>
<dbReference type="InterPro" id="IPR003773">
    <property type="entry name" value="Menaquinone_biosynth"/>
</dbReference>
<dbReference type="AlphaFoldDB" id="A0A222MXH6"/>
<comment type="pathway">
    <text evidence="1 4">Quinol/quinone metabolism; menaquinone biosynthesis.</text>
</comment>
<dbReference type="Gene3D" id="3.40.190.10">
    <property type="entry name" value="Periplasmic binding protein-like II"/>
    <property type="match status" value="1"/>
</dbReference>
<dbReference type="Proteomes" id="UP000201169">
    <property type="component" value="Chromosome"/>
</dbReference>
<keyword evidence="3 4" id="KW-0456">Lyase</keyword>
<dbReference type="GO" id="GO:0016836">
    <property type="term" value="F:hydro-lyase activity"/>
    <property type="evidence" value="ECO:0007669"/>
    <property type="project" value="UniProtKB-UniRule"/>
</dbReference>
<keyword evidence="6" id="KW-1185">Reference proteome</keyword>
<evidence type="ECO:0000256" key="1">
    <source>
        <dbReference type="ARBA" id="ARBA00004863"/>
    </source>
</evidence>
<comment type="catalytic activity">
    <reaction evidence="4">
        <text>chorismate = 3-[(1-carboxyvinyl)-oxy]benzoate + H2O</text>
        <dbReference type="Rhea" id="RHEA:40051"/>
        <dbReference type="ChEBI" id="CHEBI:15377"/>
        <dbReference type="ChEBI" id="CHEBI:29748"/>
        <dbReference type="ChEBI" id="CHEBI:76981"/>
        <dbReference type="EC" id="4.2.1.151"/>
    </reaction>
</comment>
<gene>
    <name evidence="5" type="primary">mqnA2</name>
    <name evidence="4" type="synonym">mqnA</name>
    <name evidence="5" type="ORF">CAV_1198</name>
</gene>
<dbReference type="Pfam" id="PF02621">
    <property type="entry name" value="VitK2_biosynth"/>
    <property type="match status" value="2"/>
</dbReference>
<dbReference type="EMBL" id="CP022347">
    <property type="protein sequence ID" value="ASQ30824.1"/>
    <property type="molecule type" value="Genomic_DNA"/>
</dbReference>
<evidence type="ECO:0000313" key="5">
    <source>
        <dbReference type="EMBL" id="ASQ30824.1"/>
    </source>
</evidence>
<dbReference type="EC" id="4.2.1.151" evidence="4"/>
<accession>A0A222MXH6</accession>
<dbReference type="HAMAP" id="MF_00995">
    <property type="entry name" value="MqnA"/>
    <property type="match status" value="1"/>
</dbReference>
<protein>
    <recommendedName>
        <fullName evidence="4">Chorismate dehydratase</fullName>
        <ecNumber evidence="4">4.2.1.151</ecNumber>
    </recommendedName>
    <alternativeName>
        <fullName evidence="4">Menaquinone biosynthetic enzyme MqnA</fullName>
    </alternativeName>
</protein>
<dbReference type="KEGG" id="cavi:CAV_1198"/>
<reference evidence="5 6" key="1">
    <citation type="submission" date="2017-07" db="EMBL/GenBank/DDBJ databases">
        <title>Analysis of two Campylobacter avium genomes and identification of a novel hippuricase gene.</title>
        <authorList>
            <person name="Miller W.G."/>
            <person name="Chapman M.H."/>
            <person name="Yee E."/>
            <person name="Revez J."/>
            <person name="Bono J.L."/>
            <person name="Rossi M."/>
        </authorList>
    </citation>
    <scope>NUCLEOTIDE SEQUENCE [LARGE SCALE GENOMIC DNA]</scope>
    <source>
        <strain evidence="5 6">LMG 24591</strain>
    </source>
</reference>
<comment type="similarity">
    <text evidence="4">Belongs to the MqnA/MqnD family. MqnA subfamily.</text>
</comment>
<evidence type="ECO:0000256" key="3">
    <source>
        <dbReference type="ARBA" id="ARBA00023239"/>
    </source>
</evidence>
<name>A0A222MXH6_9BACT</name>
<dbReference type="PANTHER" id="PTHR37690">
    <property type="entry name" value="CHORISMATE DEHYDRATASE"/>
    <property type="match status" value="1"/>
</dbReference>
<evidence type="ECO:0000256" key="4">
    <source>
        <dbReference type="HAMAP-Rule" id="MF_00995"/>
    </source>
</evidence>
<keyword evidence="2 4" id="KW-0474">Menaquinone biosynthesis</keyword>
<dbReference type="PANTHER" id="PTHR37690:SF1">
    <property type="entry name" value="CHORISMATE DEHYDRATASE"/>
    <property type="match status" value="1"/>
</dbReference>
<dbReference type="SUPFAM" id="SSF53850">
    <property type="entry name" value="Periplasmic binding protein-like II"/>
    <property type="match status" value="1"/>
</dbReference>
<dbReference type="RefSeq" id="WP_094325628.1">
    <property type="nucleotide sequence ID" value="NZ_CP022347.1"/>
</dbReference>
<evidence type="ECO:0000313" key="6">
    <source>
        <dbReference type="Proteomes" id="UP000201169"/>
    </source>
</evidence>
<proteinExistence type="inferred from homology"/>
<sequence length="219" mass="25314">MIFAKIDYINLLPLHIYMKKYPLPSGIKKAMAYKSGVPSKMNKALANRLIDASMISSIESFKKKYKTLDVGICANKKVLSVLVCKNTSYEKDSSSASSNALAKILKQDGKVIIGDRALKAYLENKELYIDLCELWYEKTGLPFVFGRFSCLKHKDFYERMLKNFLKAKIKIPNYILEKYEEQRGICKKDIKEYLELIYYKIGVKEKRALKKFQSLLKST</sequence>
<dbReference type="GO" id="GO:0009234">
    <property type="term" value="P:menaquinone biosynthetic process"/>
    <property type="evidence" value="ECO:0007669"/>
    <property type="project" value="UniProtKB-UniRule"/>
</dbReference>